<organism evidence="2 3">
    <name type="scientific">Polyrhizophydium stewartii</name>
    <dbReference type="NCBI Taxonomy" id="2732419"/>
    <lineage>
        <taxon>Eukaryota</taxon>
        <taxon>Fungi</taxon>
        <taxon>Fungi incertae sedis</taxon>
        <taxon>Chytridiomycota</taxon>
        <taxon>Chytridiomycota incertae sedis</taxon>
        <taxon>Chytridiomycetes</taxon>
        <taxon>Rhizophydiales</taxon>
        <taxon>Rhizophydiales incertae sedis</taxon>
        <taxon>Polyrhizophydium</taxon>
    </lineage>
</organism>
<proteinExistence type="predicted"/>
<dbReference type="EMBL" id="JADGIZ020000020">
    <property type="protein sequence ID" value="KAL2915829.1"/>
    <property type="molecule type" value="Genomic_DNA"/>
</dbReference>
<keyword evidence="3" id="KW-1185">Reference proteome</keyword>
<evidence type="ECO:0000256" key="1">
    <source>
        <dbReference type="SAM" id="MobiDB-lite"/>
    </source>
</evidence>
<dbReference type="Proteomes" id="UP001527925">
    <property type="component" value="Unassembled WGS sequence"/>
</dbReference>
<reference evidence="2 3" key="1">
    <citation type="submission" date="2023-09" db="EMBL/GenBank/DDBJ databases">
        <title>Pangenome analysis of Batrachochytrium dendrobatidis and related Chytrids.</title>
        <authorList>
            <person name="Yacoub M.N."/>
            <person name="Stajich J.E."/>
            <person name="James T.Y."/>
        </authorList>
    </citation>
    <scope>NUCLEOTIDE SEQUENCE [LARGE SCALE GENOMIC DNA]</scope>
    <source>
        <strain evidence="2 3">JEL0888</strain>
    </source>
</reference>
<protein>
    <submittedName>
        <fullName evidence="2">Serine hydrolase-like protein 2</fullName>
    </submittedName>
</protein>
<evidence type="ECO:0000313" key="2">
    <source>
        <dbReference type="EMBL" id="KAL2915829.1"/>
    </source>
</evidence>
<name>A0ABR4N8P3_9FUNG</name>
<feature type="compositionally biased region" description="Polar residues" evidence="1">
    <location>
        <begin position="1"/>
        <end position="11"/>
    </location>
</feature>
<accession>A0ABR4N8P3</accession>
<evidence type="ECO:0000313" key="3">
    <source>
        <dbReference type="Proteomes" id="UP001527925"/>
    </source>
</evidence>
<sequence length="166" mass="18697">MNFTNYQSMETGTPAARAQPLAQPGTGSSSQLHQLLENLTLHAVSSLAALAPCQRDPRILRVLIPSLFYDLEGFVLEILRRVEVQVLFLMADHDYTPTFMSKEARDILGPKAEYRLMKDIPSHNMHLEPEYADRVGVPIVEYWSRQQQVAASKSVSPHDNVPQARL</sequence>
<gene>
    <name evidence="2" type="primary">SERHL2_1</name>
    <name evidence="2" type="ORF">HK105_204530</name>
</gene>
<feature type="region of interest" description="Disordered" evidence="1">
    <location>
        <begin position="1"/>
        <end position="29"/>
    </location>
</feature>
<comment type="caution">
    <text evidence="2">The sequence shown here is derived from an EMBL/GenBank/DDBJ whole genome shotgun (WGS) entry which is preliminary data.</text>
</comment>